<keyword evidence="3" id="KW-1185">Reference proteome</keyword>
<reference evidence="2 3" key="1">
    <citation type="journal article" date="2023" name="IScience">
        <title>Expanded male sex-determining region conserved during the evolution of homothallism in the green alga Volvox.</title>
        <authorList>
            <person name="Yamamoto K."/>
            <person name="Matsuzaki R."/>
            <person name="Mahakham W."/>
            <person name="Heman W."/>
            <person name="Sekimoto H."/>
            <person name="Kawachi M."/>
            <person name="Minakuchi Y."/>
            <person name="Toyoda A."/>
            <person name="Nozaki H."/>
        </authorList>
    </citation>
    <scope>NUCLEOTIDE SEQUENCE [LARGE SCALE GENOMIC DNA]</scope>
    <source>
        <strain evidence="2 3">NIES-4468</strain>
    </source>
</reference>
<dbReference type="SUPFAM" id="SSF81901">
    <property type="entry name" value="HCP-like"/>
    <property type="match status" value="1"/>
</dbReference>
<feature type="region of interest" description="Disordered" evidence="1">
    <location>
        <begin position="570"/>
        <end position="610"/>
    </location>
</feature>
<dbReference type="Gene3D" id="1.25.40.10">
    <property type="entry name" value="Tetratricopeptide repeat domain"/>
    <property type="match status" value="1"/>
</dbReference>
<dbReference type="Proteomes" id="UP001165090">
    <property type="component" value="Unassembled WGS sequence"/>
</dbReference>
<evidence type="ECO:0000313" key="2">
    <source>
        <dbReference type="EMBL" id="GLI68950.1"/>
    </source>
</evidence>
<sequence>MTFPSLVWMLTECGHVTPLPPGAAGADALQTGPMYELVLRAQPSIKLLYTHSPSSNVNAKASTLAGHTVNGDACLVFTPNPASFASPAVLLESLLHLPSSNSSSGASKQHPPSVPCAWSAGSRGRSVPCCRQEPSLVLRAATAQNTSGNSVAAPLQLEHSSSSPEQQLNNLDPFKEKSNACAQQWQRRQYVHACPHQRQLAMRAILGSRNATTTAMTNTTAPITNTAATVTTAPPPYAAAAQMCTGPAPTAIGVSPLAVCVQGTTAGLSATVAAAGLARLSRRPSDEVGQPPCKSARSSGEFHQPRRISGSGPDPRVAVRGGESLFACGEPLQTVLESQSLALSIASMADEQQKRQLLQRQAGVSTMGPRLAESSWAASMRLAGSEGEGAQCSEDQIGYTEERIGAGYGVPEVAFCKPGAAAEPAGVVMETTVDVPWGEMASDTIICVAMHLPQLASQVQAMAAVCRGWRAALLSHSPLLRRVAFSLDLYRPLREASRPSAPAAAAAVYSGAAGSGMSSERSAEDMPQTNALTDVLEVPAGSMSELSSQARDGSDLLGAAAMTRQHSSGAFLLPSHGSRTHHGEEEQHHVKQGGGGNGAQDLTDSRPCQQAPDAAPVVALLQHVMKLSKPWSLPGLLLAAAHASNPSAQLVLAQLLEAAGDERGALRWWRKLAQAGDVMAMFKLGMASYDSSHGLQPDPEAAHLWLGRTVRNILKVDSLSAISLDGHQGRGGHVTAAARAAADGEAVNLVTQSPTMPWPEPAVAAQQQRQLSHGGRISPALAGKVAALDSPRLHMLGWSAIVLGYLEFDGVAGRSVWGMGDRSEAVRLFRLAEVCGLAEASAVLGWLYNTGQY</sequence>
<comment type="caution">
    <text evidence="2">The sequence shown here is derived from an EMBL/GenBank/DDBJ whole genome shotgun (WGS) entry which is preliminary data.</text>
</comment>
<organism evidence="2 3">
    <name type="scientific">Volvox africanus</name>
    <dbReference type="NCBI Taxonomy" id="51714"/>
    <lineage>
        <taxon>Eukaryota</taxon>
        <taxon>Viridiplantae</taxon>
        <taxon>Chlorophyta</taxon>
        <taxon>core chlorophytes</taxon>
        <taxon>Chlorophyceae</taxon>
        <taxon>CS clade</taxon>
        <taxon>Chlamydomonadales</taxon>
        <taxon>Volvocaceae</taxon>
        <taxon>Volvox</taxon>
    </lineage>
</organism>
<accession>A0ABQ5SGG2</accession>
<evidence type="ECO:0000313" key="3">
    <source>
        <dbReference type="Proteomes" id="UP001165090"/>
    </source>
</evidence>
<feature type="compositionally biased region" description="Polar residues" evidence="1">
    <location>
        <begin position="158"/>
        <end position="170"/>
    </location>
</feature>
<feature type="region of interest" description="Disordered" evidence="1">
    <location>
        <begin position="281"/>
        <end position="315"/>
    </location>
</feature>
<evidence type="ECO:0000256" key="1">
    <source>
        <dbReference type="SAM" id="MobiDB-lite"/>
    </source>
</evidence>
<evidence type="ECO:0008006" key="4">
    <source>
        <dbReference type="Google" id="ProtNLM"/>
    </source>
</evidence>
<name>A0ABQ5SGG2_9CHLO</name>
<dbReference type="EMBL" id="BSDZ01000080">
    <property type="protein sequence ID" value="GLI68950.1"/>
    <property type="molecule type" value="Genomic_DNA"/>
</dbReference>
<protein>
    <recommendedName>
        <fullName evidence="4">F-box domain-containing protein</fullName>
    </recommendedName>
</protein>
<gene>
    <name evidence="2" type="ORF">VaNZ11_013476</name>
</gene>
<dbReference type="InterPro" id="IPR011990">
    <property type="entry name" value="TPR-like_helical_dom_sf"/>
</dbReference>
<proteinExistence type="predicted"/>
<feature type="region of interest" description="Disordered" evidence="1">
    <location>
        <begin position="149"/>
        <end position="171"/>
    </location>
</feature>